<gene>
    <name evidence="1" type="ORF">CHU95_02150</name>
</gene>
<reference evidence="1 2" key="1">
    <citation type="submission" date="2017-07" db="EMBL/GenBank/DDBJ databases">
        <title>Niveispirillum cyanobacteriorum sp. nov., isolated from cyanobacterial aggregates in a eutrophic lake.</title>
        <authorList>
            <person name="Cai H."/>
        </authorList>
    </citation>
    <scope>NUCLEOTIDE SEQUENCE [LARGE SCALE GENOMIC DNA]</scope>
    <source>
        <strain evidence="2">TH1-14</strain>
    </source>
</reference>
<comment type="caution">
    <text evidence="1">The sequence shown here is derived from an EMBL/GenBank/DDBJ whole genome shotgun (WGS) entry which is preliminary data.</text>
</comment>
<organism evidence="1 2">
    <name type="scientific">Niveispirillum lacus</name>
    <dbReference type="NCBI Taxonomy" id="1981099"/>
    <lineage>
        <taxon>Bacteria</taxon>
        <taxon>Pseudomonadati</taxon>
        <taxon>Pseudomonadota</taxon>
        <taxon>Alphaproteobacteria</taxon>
        <taxon>Rhodospirillales</taxon>
        <taxon>Azospirillaceae</taxon>
        <taxon>Niveispirillum</taxon>
    </lineage>
</organism>
<accession>A0A255Z6X1</accession>
<evidence type="ECO:0008006" key="3">
    <source>
        <dbReference type="Google" id="ProtNLM"/>
    </source>
</evidence>
<evidence type="ECO:0000313" key="1">
    <source>
        <dbReference type="EMBL" id="OYQ37171.1"/>
    </source>
</evidence>
<dbReference type="OrthoDB" id="9773927at2"/>
<proteinExistence type="predicted"/>
<evidence type="ECO:0000313" key="2">
    <source>
        <dbReference type="Proteomes" id="UP000216998"/>
    </source>
</evidence>
<sequence>MMSGRDLRARIPLLPPGPEAALIRQAALWPTVPTAPQADLLAAAEDKRLVDMAVEHRLLPPLGKILRASGCAPGSAMRAAEQQTIFRSLRQMATTLTLLGQLEKAGCRALVLKGQALSAQLYGQPDIRMSHDIDLLIDPQTAIAAHHVMINNGYHPYYPVSVDRLSLTTKDQIYTGPAGPVELHWRLFDNALLVPWDFETLWADKALIALSGNSTVPTLSRDRHVLYQAVHGLLHGWARLRWLADMVVPLQRIDDLECVLDLAERYQLLPVMVHTMRLARDVLGVELAMPVPGTERQQAIADSIDRRVDSLARTRVTVGYERVGGWARRRLAEKHLALLICPNAKAARAELFSHLVGVGDLIDVRLPRRLTWLYFLLRPLLLLRRTVARAIRKRPG</sequence>
<dbReference type="Pfam" id="PF14907">
    <property type="entry name" value="NTP_transf_5"/>
    <property type="match status" value="1"/>
</dbReference>
<dbReference type="RefSeq" id="WP_094453274.1">
    <property type="nucleotide sequence ID" value="NZ_NOXU01000017.1"/>
</dbReference>
<dbReference type="Proteomes" id="UP000216998">
    <property type="component" value="Unassembled WGS sequence"/>
</dbReference>
<name>A0A255Z6X1_9PROT</name>
<keyword evidence="2" id="KW-1185">Reference proteome</keyword>
<dbReference type="EMBL" id="NOXU01000017">
    <property type="protein sequence ID" value="OYQ37171.1"/>
    <property type="molecule type" value="Genomic_DNA"/>
</dbReference>
<protein>
    <recommendedName>
        <fullName evidence="3">Nucleotidyltransferase</fullName>
    </recommendedName>
</protein>
<dbReference type="AlphaFoldDB" id="A0A255Z6X1"/>
<dbReference type="InterPro" id="IPR039498">
    <property type="entry name" value="NTP_transf_5"/>
</dbReference>